<sequence>MFKAVIASSHPEFSTMRQQDAFEFFLHFIDQVEVLNAGNPQLDPSRCFKFGIEERLQCPSGKVAYNSRQDCILSLNIPLDRAINRSRLLEILLFILLFTRSLEGIYTDHVHIHDILKHESIEELACYLALLQRELVLLIAFDNSSTKAPDYLRIRSLLLFESFHHRLQQQIKPIKHFILIYIIDTLVTVTFLAFLSNIDNQSLHLRFVNETMSTPASNGKKLIKKQPYK</sequence>
<keyword evidence="4" id="KW-1185">Reference proteome</keyword>
<reference evidence="3" key="2">
    <citation type="submission" date="2022-03" db="EMBL/GenBank/DDBJ databases">
        <title>Draft title - Genomic analysis of global carrot germplasm unveils the trajectory of domestication and the origin of high carotenoid orange carrot.</title>
        <authorList>
            <person name="Iorizzo M."/>
            <person name="Ellison S."/>
            <person name="Senalik D."/>
            <person name="Macko-Podgorni A."/>
            <person name="Grzebelus D."/>
            <person name="Bostan H."/>
            <person name="Rolling W."/>
            <person name="Curaba J."/>
            <person name="Simon P."/>
        </authorList>
    </citation>
    <scope>NUCLEOTIDE SEQUENCE</scope>
    <source>
        <tissue evidence="3">Leaf</tissue>
    </source>
</reference>
<protein>
    <recommendedName>
        <fullName evidence="2">Peptidase C19 ubiquitin carboxyl-terminal hydrolase domain-containing protein</fullName>
    </recommendedName>
</protein>
<keyword evidence="1" id="KW-0472">Membrane</keyword>
<dbReference type="EMBL" id="CP093350">
    <property type="protein sequence ID" value="WOH12901.1"/>
    <property type="molecule type" value="Genomic_DNA"/>
</dbReference>
<dbReference type="Gene3D" id="3.90.70.10">
    <property type="entry name" value="Cysteine proteinases"/>
    <property type="match status" value="1"/>
</dbReference>
<proteinExistence type="predicted"/>
<feature type="domain" description="Peptidase C19 ubiquitin carboxyl-terminal hydrolase" evidence="2">
    <location>
        <begin position="1"/>
        <end position="152"/>
    </location>
</feature>
<keyword evidence="1" id="KW-1133">Transmembrane helix</keyword>
<dbReference type="InterPro" id="IPR001394">
    <property type="entry name" value="Peptidase_C19_UCH"/>
</dbReference>
<gene>
    <name evidence="3" type="ORF">DCAR_0832410</name>
</gene>
<evidence type="ECO:0000313" key="4">
    <source>
        <dbReference type="Proteomes" id="UP000077755"/>
    </source>
</evidence>
<dbReference type="GO" id="GO:0004843">
    <property type="term" value="F:cysteine-type deubiquitinase activity"/>
    <property type="evidence" value="ECO:0007669"/>
    <property type="project" value="InterPro"/>
</dbReference>
<evidence type="ECO:0000313" key="3">
    <source>
        <dbReference type="EMBL" id="WOH12901.1"/>
    </source>
</evidence>
<dbReference type="AlphaFoldDB" id="A0AAF0XV02"/>
<dbReference type="SUPFAM" id="SSF54001">
    <property type="entry name" value="Cysteine proteinases"/>
    <property type="match status" value="1"/>
</dbReference>
<dbReference type="GO" id="GO:0016579">
    <property type="term" value="P:protein deubiquitination"/>
    <property type="evidence" value="ECO:0007669"/>
    <property type="project" value="InterPro"/>
</dbReference>
<evidence type="ECO:0000259" key="2">
    <source>
        <dbReference type="Pfam" id="PF00443"/>
    </source>
</evidence>
<dbReference type="Pfam" id="PF00443">
    <property type="entry name" value="UCH"/>
    <property type="match status" value="1"/>
</dbReference>
<organism evidence="3 4">
    <name type="scientific">Daucus carota subsp. sativus</name>
    <name type="common">Carrot</name>
    <dbReference type="NCBI Taxonomy" id="79200"/>
    <lineage>
        <taxon>Eukaryota</taxon>
        <taxon>Viridiplantae</taxon>
        <taxon>Streptophyta</taxon>
        <taxon>Embryophyta</taxon>
        <taxon>Tracheophyta</taxon>
        <taxon>Spermatophyta</taxon>
        <taxon>Magnoliopsida</taxon>
        <taxon>eudicotyledons</taxon>
        <taxon>Gunneridae</taxon>
        <taxon>Pentapetalae</taxon>
        <taxon>asterids</taxon>
        <taxon>campanulids</taxon>
        <taxon>Apiales</taxon>
        <taxon>Apiaceae</taxon>
        <taxon>Apioideae</taxon>
        <taxon>Scandiceae</taxon>
        <taxon>Daucinae</taxon>
        <taxon>Daucus</taxon>
        <taxon>Daucus sect. Daucus</taxon>
    </lineage>
</organism>
<evidence type="ECO:0000256" key="1">
    <source>
        <dbReference type="SAM" id="Phobius"/>
    </source>
</evidence>
<dbReference type="InterPro" id="IPR038765">
    <property type="entry name" value="Papain-like_cys_pep_sf"/>
</dbReference>
<name>A0AAF0XV02_DAUCS</name>
<reference evidence="3" key="1">
    <citation type="journal article" date="2016" name="Nat. Genet.">
        <title>A high-quality carrot genome assembly provides new insights into carotenoid accumulation and asterid genome evolution.</title>
        <authorList>
            <person name="Iorizzo M."/>
            <person name="Ellison S."/>
            <person name="Senalik D."/>
            <person name="Zeng P."/>
            <person name="Satapoomin P."/>
            <person name="Huang J."/>
            <person name="Bowman M."/>
            <person name="Iovene M."/>
            <person name="Sanseverino W."/>
            <person name="Cavagnaro P."/>
            <person name="Yildiz M."/>
            <person name="Macko-Podgorni A."/>
            <person name="Moranska E."/>
            <person name="Grzebelus E."/>
            <person name="Grzebelus D."/>
            <person name="Ashrafi H."/>
            <person name="Zheng Z."/>
            <person name="Cheng S."/>
            <person name="Spooner D."/>
            <person name="Van Deynze A."/>
            <person name="Simon P."/>
        </authorList>
    </citation>
    <scope>NUCLEOTIDE SEQUENCE</scope>
    <source>
        <tissue evidence="3">Leaf</tissue>
    </source>
</reference>
<dbReference type="Proteomes" id="UP000077755">
    <property type="component" value="Chromosome 8"/>
</dbReference>
<feature type="transmembrane region" description="Helical" evidence="1">
    <location>
        <begin position="176"/>
        <end position="195"/>
    </location>
</feature>
<accession>A0AAF0XV02</accession>
<keyword evidence="1" id="KW-0812">Transmembrane</keyword>